<evidence type="ECO:0000256" key="8">
    <source>
        <dbReference type="ARBA" id="ARBA00024069"/>
    </source>
</evidence>
<comment type="catalytic activity">
    <reaction evidence="1 10">
        <text>a fatty acyl-[ACP] + phosphate = an acyl phosphate + holo-[ACP]</text>
        <dbReference type="Rhea" id="RHEA:42292"/>
        <dbReference type="Rhea" id="RHEA-COMP:9685"/>
        <dbReference type="Rhea" id="RHEA-COMP:14125"/>
        <dbReference type="ChEBI" id="CHEBI:43474"/>
        <dbReference type="ChEBI" id="CHEBI:59918"/>
        <dbReference type="ChEBI" id="CHEBI:64479"/>
        <dbReference type="ChEBI" id="CHEBI:138651"/>
        <dbReference type="EC" id="2.3.1.274"/>
    </reaction>
</comment>
<keyword evidence="3 10" id="KW-0444">Lipid biosynthesis</keyword>
<dbReference type="SUPFAM" id="SSF53659">
    <property type="entry name" value="Isocitrate/Isopropylmalate dehydrogenase-like"/>
    <property type="match status" value="1"/>
</dbReference>
<organism evidence="11">
    <name type="scientific">Roseihalotalea indica</name>
    <dbReference type="NCBI Taxonomy" id="2867963"/>
    <lineage>
        <taxon>Bacteria</taxon>
        <taxon>Pseudomonadati</taxon>
        <taxon>Bacteroidota</taxon>
        <taxon>Cytophagia</taxon>
        <taxon>Cytophagales</taxon>
        <taxon>Catalimonadaceae</taxon>
        <taxon>Roseihalotalea</taxon>
    </lineage>
</organism>
<dbReference type="Gene3D" id="3.40.718.10">
    <property type="entry name" value="Isopropylmalate Dehydrogenase"/>
    <property type="match status" value="1"/>
</dbReference>
<dbReference type="PIRSF" id="PIRSF002465">
    <property type="entry name" value="Phsphlp_syn_PlsX"/>
    <property type="match status" value="1"/>
</dbReference>
<evidence type="ECO:0000256" key="10">
    <source>
        <dbReference type="HAMAP-Rule" id="MF_00019"/>
    </source>
</evidence>
<name>A0AA49JJB3_9BACT</name>
<evidence type="ECO:0000256" key="2">
    <source>
        <dbReference type="ARBA" id="ARBA00022490"/>
    </source>
</evidence>
<comment type="function">
    <text evidence="10">Catalyzes the reversible formation of acyl-phosphate (acyl-PO(4)) from acyl-[acyl-carrier-protein] (acyl-ACP). This enzyme utilizes acyl-ACP as fatty acyl donor, but not acyl-CoA.</text>
</comment>
<reference evidence="11" key="1">
    <citation type="journal article" date="2023" name="Comput. Struct. Biotechnol. J.">
        <title>Discovery of a novel marine Bacteroidetes with a rich repertoire of carbohydrate-active enzymes.</title>
        <authorList>
            <person name="Chen B."/>
            <person name="Liu G."/>
            <person name="Chen Q."/>
            <person name="Wang H."/>
            <person name="Liu L."/>
            <person name="Tang K."/>
        </authorList>
    </citation>
    <scope>NUCLEOTIDE SEQUENCE</scope>
    <source>
        <strain evidence="11">TK19036</strain>
    </source>
</reference>
<dbReference type="GO" id="GO:0005737">
    <property type="term" value="C:cytoplasm"/>
    <property type="evidence" value="ECO:0007669"/>
    <property type="project" value="UniProtKB-SubCell"/>
</dbReference>
<accession>A0AA49JJB3</accession>
<sequence length="313" mass="33965">MRIALDAMGGDFAPQTCIEGASLAIHEFSEEDHLVLVGQQEVIEKHLSQNNISSPNIEIVHAEEIIGMHEHPTKAFSQKKNSSIGVGFHLLQEEKVDAFCSAGNTGAMSVGAMFSVKPCEGVIRPGLASFAPREDGSFGVLIDVGANADVKPEILVQFGEIGSLYAQHVFGIDRPKVGLLNLGEEEQKGTVITQSAYQLFKQQDRVNFIGNIEGRDIFSNKSDVMVCNGYTGNVILKMAESVYDLLKRRNYSDPFFDNLNYEAIGGSPILGINGNVVIGHGSSSALAIKNMILQAFRMAKSDIHHKIRAAFQG</sequence>
<dbReference type="AlphaFoldDB" id="A0AA49JJB3"/>
<comment type="similarity">
    <text evidence="10">Belongs to the PlsX family.</text>
</comment>
<dbReference type="GO" id="GO:0008654">
    <property type="term" value="P:phospholipid biosynthetic process"/>
    <property type="evidence" value="ECO:0007669"/>
    <property type="project" value="UniProtKB-KW"/>
</dbReference>
<evidence type="ECO:0000256" key="1">
    <source>
        <dbReference type="ARBA" id="ARBA00001232"/>
    </source>
</evidence>
<keyword evidence="5 10" id="KW-0443">Lipid metabolism</keyword>
<dbReference type="PANTHER" id="PTHR30100">
    <property type="entry name" value="FATTY ACID/PHOSPHOLIPID SYNTHESIS PROTEIN PLSX"/>
    <property type="match status" value="1"/>
</dbReference>
<keyword evidence="4 10" id="KW-0808">Transferase</keyword>
<keyword evidence="11" id="KW-0012">Acyltransferase</keyword>
<dbReference type="InterPro" id="IPR003664">
    <property type="entry name" value="FA_synthesis"/>
</dbReference>
<keyword evidence="6 10" id="KW-0594">Phospholipid biosynthesis</keyword>
<evidence type="ECO:0000313" key="11">
    <source>
        <dbReference type="EMBL" id="WKN39417.1"/>
    </source>
</evidence>
<comment type="subunit">
    <text evidence="9 10">Homodimer. Probably interacts with PlsY.</text>
</comment>
<dbReference type="GO" id="GO:0006633">
    <property type="term" value="P:fatty acid biosynthetic process"/>
    <property type="evidence" value="ECO:0007669"/>
    <property type="project" value="UniProtKB-UniRule"/>
</dbReference>
<dbReference type="EMBL" id="CP120682">
    <property type="protein sequence ID" value="WKN39417.1"/>
    <property type="molecule type" value="Genomic_DNA"/>
</dbReference>
<reference evidence="11" key="2">
    <citation type="journal article" date="2024" name="Antonie Van Leeuwenhoek">
        <title>Roseihalotalea indica gen. nov., sp. nov., a halophilic Bacteroidetes from mesopelagic Southwest Indian Ocean with higher carbohydrate metabolic potential.</title>
        <authorList>
            <person name="Chen B."/>
            <person name="Zhang M."/>
            <person name="Lin D."/>
            <person name="Ye J."/>
            <person name="Tang K."/>
        </authorList>
    </citation>
    <scope>NUCLEOTIDE SEQUENCE</scope>
    <source>
        <strain evidence="11">TK19036</strain>
    </source>
</reference>
<dbReference type="HAMAP" id="MF_00019">
    <property type="entry name" value="PlsX"/>
    <property type="match status" value="1"/>
</dbReference>
<dbReference type="EC" id="2.3.1.274" evidence="8 10"/>
<gene>
    <name evidence="10 11" type="primary">plsX</name>
    <name evidence="11" type="ORF">K4G66_12015</name>
</gene>
<evidence type="ECO:0000256" key="9">
    <source>
        <dbReference type="ARBA" id="ARBA00046608"/>
    </source>
</evidence>
<evidence type="ECO:0000256" key="7">
    <source>
        <dbReference type="ARBA" id="ARBA00023264"/>
    </source>
</evidence>
<evidence type="ECO:0000256" key="4">
    <source>
        <dbReference type="ARBA" id="ARBA00022679"/>
    </source>
</evidence>
<dbReference type="PANTHER" id="PTHR30100:SF1">
    <property type="entry name" value="PHOSPHATE ACYLTRANSFERASE"/>
    <property type="match status" value="1"/>
</dbReference>
<evidence type="ECO:0000256" key="5">
    <source>
        <dbReference type="ARBA" id="ARBA00023098"/>
    </source>
</evidence>
<comment type="pathway">
    <text evidence="10">Lipid metabolism; phospholipid metabolism.</text>
</comment>
<protein>
    <recommendedName>
        <fullName evidence="8 10">Phosphate acyltransferase</fullName>
        <ecNumber evidence="8 10">2.3.1.274</ecNumber>
    </recommendedName>
    <alternativeName>
        <fullName evidence="10">Acyl-ACP phosphotransacylase</fullName>
    </alternativeName>
    <alternativeName>
        <fullName evidence="10">Acyl-[acyl-carrier-protein]--phosphate acyltransferase</fullName>
    </alternativeName>
    <alternativeName>
        <fullName evidence="10">Phosphate-acyl-ACP acyltransferase</fullName>
    </alternativeName>
</protein>
<keyword evidence="7 10" id="KW-1208">Phospholipid metabolism</keyword>
<keyword evidence="2 10" id="KW-0963">Cytoplasm</keyword>
<proteinExistence type="inferred from homology"/>
<dbReference type="Pfam" id="PF02504">
    <property type="entry name" value="FA_synthesis"/>
    <property type="match status" value="1"/>
</dbReference>
<evidence type="ECO:0000256" key="6">
    <source>
        <dbReference type="ARBA" id="ARBA00023209"/>
    </source>
</evidence>
<evidence type="ECO:0000256" key="3">
    <source>
        <dbReference type="ARBA" id="ARBA00022516"/>
    </source>
</evidence>
<comment type="subcellular location">
    <subcellularLocation>
        <location evidence="10">Cytoplasm</location>
    </subcellularLocation>
    <text evidence="10">Associated with the membrane possibly through PlsY.</text>
</comment>
<dbReference type="InterPro" id="IPR012281">
    <property type="entry name" value="Phospholipid_synth_PlsX-like"/>
</dbReference>
<dbReference type="NCBIfam" id="TIGR00182">
    <property type="entry name" value="plsX"/>
    <property type="match status" value="1"/>
</dbReference>
<dbReference type="GO" id="GO:0043811">
    <property type="term" value="F:phosphate:acyl-[acyl carrier protein] acyltransferase activity"/>
    <property type="evidence" value="ECO:0007669"/>
    <property type="project" value="UniProtKB-UniRule"/>
</dbReference>